<keyword evidence="1" id="KW-1133">Transmembrane helix</keyword>
<evidence type="ECO:0000313" key="3">
    <source>
        <dbReference type="Proteomes" id="UP000521943"/>
    </source>
</evidence>
<feature type="non-terminal residue" evidence="2">
    <location>
        <position position="1"/>
    </location>
</feature>
<dbReference type="AlphaFoldDB" id="A0A8H6LRR3"/>
<gene>
    <name evidence="2" type="ORF">DFP72DRAFT_1055519</name>
</gene>
<proteinExistence type="predicted"/>
<evidence type="ECO:0000256" key="1">
    <source>
        <dbReference type="SAM" id="Phobius"/>
    </source>
</evidence>
<organism evidence="2 3">
    <name type="scientific">Ephemerocybe angulata</name>
    <dbReference type="NCBI Taxonomy" id="980116"/>
    <lineage>
        <taxon>Eukaryota</taxon>
        <taxon>Fungi</taxon>
        <taxon>Dikarya</taxon>
        <taxon>Basidiomycota</taxon>
        <taxon>Agaricomycotina</taxon>
        <taxon>Agaricomycetes</taxon>
        <taxon>Agaricomycetidae</taxon>
        <taxon>Agaricales</taxon>
        <taxon>Agaricineae</taxon>
        <taxon>Psathyrellaceae</taxon>
        <taxon>Ephemerocybe</taxon>
    </lineage>
</organism>
<dbReference type="EMBL" id="JACGCI010000264">
    <property type="protein sequence ID" value="KAF6741318.1"/>
    <property type="molecule type" value="Genomic_DNA"/>
</dbReference>
<keyword evidence="1" id="KW-0812">Transmembrane</keyword>
<dbReference type="Proteomes" id="UP000521943">
    <property type="component" value="Unassembled WGS sequence"/>
</dbReference>
<comment type="caution">
    <text evidence="2">The sequence shown here is derived from an EMBL/GenBank/DDBJ whole genome shotgun (WGS) entry which is preliminary data.</text>
</comment>
<accession>A0A8H6LRR3</accession>
<sequence length="139" mass="15861">MGGVPHIKTGIISRPYLPSSRSIMRISTVPTILSVVIFLCSYVNAYRYNEHVRRNEVYASEHHYVETLSHEITARDLVSELTTRELVDELERRSQSVCNLCGTMMKQSQLAKHNEKRHNRGECRKCGRYISVGGEPPEG</sequence>
<keyword evidence="1" id="KW-0472">Membrane</keyword>
<keyword evidence="3" id="KW-1185">Reference proteome</keyword>
<feature type="transmembrane region" description="Helical" evidence="1">
    <location>
        <begin position="23"/>
        <end position="45"/>
    </location>
</feature>
<reference evidence="2 3" key="1">
    <citation type="submission" date="2020-07" db="EMBL/GenBank/DDBJ databases">
        <title>Comparative genomics of pyrophilous fungi reveals a link between fire events and developmental genes.</title>
        <authorList>
            <consortium name="DOE Joint Genome Institute"/>
            <person name="Steindorff A.S."/>
            <person name="Carver A."/>
            <person name="Calhoun S."/>
            <person name="Stillman K."/>
            <person name="Liu H."/>
            <person name="Lipzen A."/>
            <person name="Pangilinan J."/>
            <person name="Labutti K."/>
            <person name="Bruns T.D."/>
            <person name="Grigoriev I.V."/>
        </authorList>
    </citation>
    <scope>NUCLEOTIDE SEQUENCE [LARGE SCALE GENOMIC DNA]</scope>
    <source>
        <strain evidence="2 3">CBS 144469</strain>
    </source>
</reference>
<evidence type="ECO:0000313" key="2">
    <source>
        <dbReference type="EMBL" id="KAF6741318.1"/>
    </source>
</evidence>
<name>A0A8H6LRR3_9AGAR</name>
<protein>
    <submittedName>
        <fullName evidence="2">Uncharacterized protein</fullName>
    </submittedName>
</protein>